<sequence length="41" mass="4451">MTKLYNDSRFAFISSVSSASFTSFTVSTVSISSTPVEQRSP</sequence>
<proteinExistence type="predicted"/>
<comment type="caution">
    <text evidence="1">The sequence shown here is derived from an EMBL/GenBank/DDBJ whole genome shotgun (WGS) entry which is preliminary data.</text>
</comment>
<dbReference type="AlphaFoldDB" id="A0A9N8WFU6"/>
<evidence type="ECO:0000313" key="1">
    <source>
        <dbReference type="EMBL" id="CAG8488291.1"/>
    </source>
</evidence>
<gene>
    <name evidence="1" type="ORF">DEBURN_LOCUS4034</name>
</gene>
<accession>A0A9N8WFU6</accession>
<dbReference type="EMBL" id="CAJVPK010000283">
    <property type="protein sequence ID" value="CAG8488291.1"/>
    <property type="molecule type" value="Genomic_DNA"/>
</dbReference>
<name>A0A9N8WFU6_9GLOM</name>
<organism evidence="1 2">
    <name type="scientific">Diversispora eburnea</name>
    <dbReference type="NCBI Taxonomy" id="1213867"/>
    <lineage>
        <taxon>Eukaryota</taxon>
        <taxon>Fungi</taxon>
        <taxon>Fungi incertae sedis</taxon>
        <taxon>Mucoromycota</taxon>
        <taxon>Glomeromycotina</taxon>
        <taxon>Glomeromycetes</taxon>
        <taxon>Diversisporales</taxon>
        <taxon>Diversisporaceae</taxon>
        <taxon>Diversispora</taxon>
    </lineage>
</organism>
<reference evidence="1" key="1">
    <citation type="submission" date="2021-06" db="EMBL/GenBank/DDBJ databases">
        <authorList>
            <person name="Kallberg Y."/>
            <person name="Tangrot J."/>
            <person name="Rosling A."/>
        </authorList>
    </citation>
    <scope>NUCLEOTIDE SEQUENCE</scope>
    <source>
        <strain evidence="1">AZ414A</strain>
    </source>
</reference>
<protein>
    <submittedName>
        <fullName evidence="1">3446_t:CDS:1</fullName>
    </submittedName>
</protein>
<evidence type="ECO:0000313" key="2">
    <source>
        <dbReference type="Proteomes" id="UP000789706"/>
    </source>
</evidence>
<dbReference type="Proteomes" id="UP000789706">
    <property type="component" value="Unassembled WGS sequence"/>
</dbReference>
<keyword evidence="2" id="KW-1185">Reference proteome</keyword>